<keyword evidence="2" id="KW-1185">Reference proteome</keyword>
<reference evidence="1 2" key="1">
    <citation type="journal article" date="2014" name="Appl. Environ. Microbiol.">
        <title>Insights into the Microbial Degradation of Rubber and Gutta-Percha by Analysis of the Complete Genome of Nocardia nova SH22a.</title>
        <authorList>
            <person name="Luo Q."/>
            <person name="Hiessl S."/>
            <person name="Poehlein A."/>
            <person name="Daniel R."/>
            <person name="Steinbuchel A."/>
        </authorList>
    </citation>
    <scope>NUCLEOTIDE SEQUENCE [LARGE SCALE GENOMIC DNA]</scope>
    <source>
        <strain evidence="1">SH22a</strain>
    </source>
</reference>
<dbReference type="KEGG" id="nno:NONO_c40290"/>
<dbReference type="Pfam" id="PF13671">
    <property type="entry name" value="AAA_33"/>
    <property type="match status" value="1"/>
</dbReference>
<proteinExistence type="predicted"/>
<dbReference type="STRING" id="1415166.NONO_c40290"/>
<evidence type="ECO:0000313" key="1">
    <source>
        <dbReference type="EMBL" id="AHH18813.1"/>
    </source>
</evidence>
<dbReference type="AlphaFoldDB" id="W5TIK5"/>
<accession>W5TIK5</accession>
<dbReference type="PATRIC" id="fig|1415166.3.peg.4133"/>
<organism evidence="1 2">
    <name type="scientific">Nocardia nova SH22a</name>
    <dbReference type="NCBI Taxonomy" id="1415166"/>
    <lineage>
        <taxon>Bacteria</taxon>
        <taxon>Bacillati</taxon>
        <taxon>Actinomycetota</taxon>
        <taxon>Actinomycetes</taxon>
        <taxon>Mycobacteriales</taxon>
        <taxon>Nocardiaceae</taxon>
        <taxon>Nocardia</taxon>
    </lineage>
</organism>
<dbReference type="SUPFAM" id="SSF52540">
    <property type="entry name" value="P-loop containing nucleoside triphosphate hydrolases"/>
    <property type="match status" value="1"/>
</dbReference>
<dbReference type="EMBL" id="CP006850">
    <property type="protein sequence ID" value="AHH18813.1"/>
    <property type="molecule type" value="Genomic_DNA"/>
</dbReference>
<dbReference type="Gene3D" id="3.40.50.300">
    <property type="entry name" value="P-loop containing nucleotide triphosphate hydrolases"/>
    <property type="match status" value="1"/>
</dbReference>
<dbReference type="InterPro" id="IPR027417">
    <property type="entry name" value="P-loop_NTPase"/>
</dbReference>
<protein>
    <recommendedName>
        <fullName evidence="3">Kinase</fullName>
    </recommendedName>
</protein>
<evidence type="ECO:0008006" key="3">
    <source>
        <dbReference type="Google" id="ProtNLM"/>
    </source>
</evidence>
<name>W5TIK5_9NOCA</name>
<dbReference type="Proteomes" id="UP000019150">
    <property type="component" value="Chromosome"/>
</dbReference>
<dbReference type="eggNOG" id="COG0645">
    <property type="taxonomic scope" value="Bacteria"/>
</dbReference>
<evidence type="ECO:0000313" key="2">
    <source>
        <dbReference type="Proteomes" id="UP000019150"/>
    </source>
</evidence>
<dbReference type="HOGENOM" id="CLU_106286_0_0_11"/>
<sequence>MLVNGLPGSGKSTLGRSLARTLNAEFLSKDTVKEALAACLGDATDLDALGGIAMDTVWALAQAIPGPVVIDSWWFKPRDLHFARTGIGNTGASRAVEIWCDVPADTAKARYANRNRPALYRDEKRLVEDWDLWAAQAAPLELTATLVVDTTNPVDYSHLIDWIQLTAAPIADDH</sequence>
<gene>
    <name evidence="1" type="ORF">NONO_c40290</name>
</gene>